<dbReference type="InterPro" id="IPR036396">
    <property type="entry name" value="Cyt_P450_sf"/>
</dbReference>
<evidence type="ECO:0000256" key="1">
    <source>
        <dbReference type="ARBA" id="ARBA00001971"/>
    </source>
</evidence>
<keyword evidence="8" id="KW-0503">Monooxygenase</keyword>
<evidence type="ECO:0000313" key="13">
    <source>
        <dbReference type="Proteomes" id="UP000653305"/>
    </source>
</evidence>
<evidence type="ECO:0000256" key="4">
    <source>
        <dbReference type="ARBA" id="ARBA00022617"/>
    </source>
</evidence>
<keyword evidence="10" id="KW-0812">Transmembrane</keyword>
<evidence type="ECO:0000256" key="10">
    <source>
        <dbReference type="SAM" id="Phobius"/>
    </source>
</evidence>
<dbReference type="InterPro" id="IPR001128">
    <property type="entry name" value="Cyt_P450"/>
</dbReference>
<dbReference type="GO" id="GO:0016020">
    <property type="term" value="C:membrane"/>
    <property type="evidence" value="ECO:0007669"/>
    <property type="project" value="UniProtKB-SubCell"/>
</dbReference>
<dbReference type="PANTHER" id="PTHR47943">
    <property type="entry name" value="CYTOCHROME P450 93A3-LIKE"/>
    <property type="match status" value="1"/>
</dbReference>
<dbReference type="PRINTS" id="PR00463">
    <property type="entry name" value="EP450I"/>
</dbReference>
<dbReference type="GO" id="GO:0016705">
    <property type="term" value="F:oxidoreductase activity, acting on paired donors, with incorporation or reduction of molecular oxygen"/>
    <property type="evidence" value="ECO:0007669"/>
    <property type="project" value="InterPro"/>
</dbReference>
<dbReference type="Gene3D" id="1.10.630.10">
    <property type="entry name" value="Cytochrome P450"/>
    <property type="match status" value="1"/>
</dbReference>
<dbReference type="PANTHER" id="PTHR47943:SF2">
    <property type="entry name" value="CYTOCHROME P450"/>
    <property type="match status" value="1"/>
</dbReference>
<accession>A0A830CID2</accession>
<dbReference type="OrthoDB" id="2789670at2759"/>
<evidence type="ECO:0000256" key="11">
    <source>
        <dbReference type="SAM" id="SignalP"/>
    </source>
</evidence>
<organism evidence="12 13">
    <name type="scientific">Phtheirospermum japonicum</name>
    <dbReference type="NCBI Taxonomy" id="374723"/>
    <lineage>
        <taxon>Eukaryota</taxon>
        <taxon>Viridiplantae</taxon>
        <taxon>Streptophyta</taxon>
        <taxon>Embryophyta</taxon>
        <taxon>Tracheophyta</taxon>
        <taxon>Spermatophyta</taxon>
        <taxon>Magnoliopsida</taxon>
        <taxon>eudicotyledons</taxon>
        <taxon>Gunneridae</taxon>
        <taxon>Pentapetalae</taxon>
        <taxon>asterids</taxon>
        <taxon>lamiids</taxon>
        <taxon>Lamiales</taxon>
        <taxon>Orobanchaceae</taxon>
        <taxon>Orobanchaceae incertae sedis</taxon>
        <taxon>Phtheirospermum</taxon>
    </lineage>
</organism>
<keyword evidence="11" id="KW-0732">Signal</keyword>
<evidence type="ECO:0000256" key="2">
    <source>
        <dbReference type="ARBA" id="ARBA00004167"/>
    </source>
</evidence>
<dbReference type="SUPFAM" id="SSF48264">
    <property type="entry name" value="Cytochrome P450"/>
    <property type="match status" value="1"/>
</dbReference>
<sequence>MALIWTAILSVIILVYLLQKLLGPEKKKMFPPGPWSLPIVGHFHLLGRNPHQDLHRLARKYGPIMGLRFGFMPTIIVSSAAGAELFLKTHDLNFASRPESEAAKHVSYGQRNLVSAPYSPYWRDMRKLCTLELLSNRRINQFQAMRRAELELLVSSLKRAAEKSEIVDFSSRISGLSGDMNCLMIFGKKYADGDLDVKGFKAVMVEAMEIGASFNLADYFPYIGVLDLHGMNRRMKELSRIFDGFLEKVIDEHVQNKKAGENDGTEDFVDTMMSIMESGEAGFEFDRRNVKAVLLVSRLITCFNFCLHFFLNVY</sequence>
<dbReference type="EMBL" id="BMAC01000338">
    <property type="protein sequence ID" value="GFP94171.1"/>
    <property type="molecule type" value="Genomic_DNA"/>
</dbReference>
<dbReference type="GO" id="GO:0004497">
    <property type="term" value="F:monooxygenase activity"/>
    <property type="evidence" value="ECO:0007669"/>
    <property type="project" value="UniProtKB-KW"/>
</dbReference>
<name>A0A830CID2_9LAMI</name>
<dbReference type="GO" id="GO:0005506">
    <property type="term" value="F:iron ion binding"/>
    <property type="evidence" value="ECO:0007669"/>
    <property type="project" value="InterPro"/>
</dbReference>
<comment type="cofactor">
    <cofactor evidence="1">
        <name>heme</name>
        <dbReference type="ChEBI" id="CHEBI:30413"/>
    </cofactor>
</comment>
<protein>
    <submittedName>
        <fullName evidence="12">Cytochrome p450 cyp736a12</fullName>
    </submittedName>
</protein>
<keyword evidence="10" id="KW-1133">Transmembrane helix</keyword>
<dbReference type="GO" id="GO:0020037">
    <property type="term" value="F:heme binding"/>
    <property type="evidence" value="ECO:0007669"/>
    <property type="project" value="InterPro"/>
</dbReference>
<keyword evidence="4" id="KW-0349">Heme</keyword>
<evidence type="ECO:0000256" key="7">
    <source>
        <dbReference type="ARBA" id="ARBA00023004"/>
    </source>
</evidence>
<feature type="signal peptide" evidence="11">
    <location>
        <begin position="1"/>
        <end position="23"/>
    </location>
</feature>
<comment type="caution">
    <text evidence="12">The sequence shown here is derived from an EMBL/GenBank/DDBJ whole genome shotgun (WGS) entry which is preliminary data.</text>
</comment>
<evidence type="ECO:0000256" key="9">
    <source>
        <dbReference type="ARBA" id="ARBA00023136"/>
    </source>
</evidence>
<dbReference type="InterPro" id="IPR002401">
    <property type="entry name" value="Cyt_P450_E_grp-I"/>
</dbReference>
<comment type="similarity">
    <text evidence="3">Belongs to the cytochrome P450 family.</text>
</comment>
<dbReference type="Pfam" id="PF00067">
    <property type="entry name" value="p450"/>
    <property type="match status" value="1"/>
</dbReference>
<evidence type="ECO:0000313" key="12">
    <source>
        <dbReference type="EMBL" id="GFP94171.1"/>
    </source>
</evidence>
<comment type="subcellular location">
    <subcellularLocation>
        <location evidence="2">Membrane</location>
        <topology evidence="2">Single-pass membrane protein</topology>
    </subcellularLocation>
</comment>
<keyword evidence="13" id="KW-1185">Reference proteome</keyword>
<feature type="transmembrane region" description="Helical" evidence="10">
    <location>
        <begin position="292"/>
        <end position="311"/>
    </location>
</feature>
<evidence type="ECO:0000256" key="3">
    <source>
        <dbReference type="ARBA" id="ARBA00010617"/>
    </source>
</evidence>
<dbReference type="Proteomes" id="UP000653305">
    <property type="component" value="Unassembled WGS sequence"/>
</dbReference>
<feature type="chain" id="PRO_5032532293" evidence="11">
    <location>
        <begin position="24"/>
        <end position="314"/>
    </location>
</feature>
<proteinExistence type="inferred from homology"/>
<gene>
    <name evidence="12" type="ORF">PHJA_001561600</name>
</gene>
<evidence type="ECO:0000256" key="5">
    <source>
        <dbReference type="ARBA" id="ARBA00022723"/>
    </source>
</evidence>
<evidence type="ECO:0000256" key="6">
    <source>
        <dbReference type="ARBA" id="ARBA00023002"/>
    </source>
</evidence>
<evidence type="ECO:0000256" key="8">
    <source>
        <dbReference type="ARBA" id="ARBA00023033"/>
    </source>
</evidence>
<keyword evidence="9 10" id="KW-0472">Membrane</keyword>
<keyword evidence="7" id="KW-0408">Iron</keyword>
<dbReference type="AlphaFoldDB" id="A0A830CID2"/>
<reference evidence="12" key="1">
    <citation type="submission" date="2020-07" db="EMBL/GenBank/DDBJ databases">
        <title>Ethylene signaling mediates host invasion by parasitic plants.</title>
        <authorList>
            <person name="Yoshida S."/>
        </authorList>
    </citation>
    <scope>NUCLEOTIDE SEQUENCE</scope>
    <source>
        <strain evidence="12">Okayama</strain>
    </source>
</reference>
<keyword evidence="6" id="KW-0560">Oxidoreductase</keyword>
<keyword evidence="5" id="KW-0479">Metal-binding</keyword>
<feature type="transmembrane region" description="Helical" evidence="10">
    <location>
        <begin position="69"/>
        <end position="87"/>
    </location>
</feature>